<name>A0A840NF43_9PSEU</name>
<organism evidence="1 2">
    <name type="scientific">Saccharopolyspora gloriosae</name>
    <dbReference type="NCBI Taxonomy" id="455344"/>
    <lineage>
        <taxon>Bacteria</taxon>
        <taxon>Bacillati</taxon>
        <taxon>Actinomycetota</taxon>
        <taxon>Actinomycetes</taxon>
        <taxon>Pseudonocardiales</taxon>
        <taxon>Pseudonocardiaceae</taxon>
        <taxon>Saccharopolyspora</taxon>
    </lineage>
</organism>
<gene>
    <name evidence="1" type="ORF">BJ969_003628</name>
</gene>
<dbReference type="EMBL" id="JACHIV010000001">
    <property type="protein sequence ID" value="MBB5070540.1"/>
    <property type="molecule type" value="Genomic_DNA"/>
</dbReference>
<keyword evidence="2" id="KW-1185">Reference proteome</keyword>
<sequence>MTPRVHAVLRAGGDGLVVAADFAMAGRPAANFTELVAGLNTAHTTWETLPPPGGPTAGTGGQDHVETWVAEIRAAGRPVRAVLGFCSGSVYAGAMHREISRFQDPPELVLFDPDRADRAMVIDYFAELATTRLSALLTPEEVEESVRAGRAVDADAAGPLELAAGLGALCAEILPPACRRAGLTGRRSTELADVLAAYLHWLAAATEFDVRPLWSSATALNSATDGYGLDAFPAAERPGLVGRVVQCEAPYQDLLRAPGTARLVDDLLPR</sequence>
<reference evidence="1 2" key="1">
    <citation type="submission" date="2020-08" db="EMBL/GenBank/DDBJ databases">
        <title>Sequencing the genomes of 1000 actinobacteria strains.</title>
        <authorList>
            <person name="Klenk H.-P."/>
        </authorList>
    </citation>
    <scope>NUCLEOTIDE SEQUENCE [LARGE SCALE GENOMIC DNA]</scope>
    <source>
        <strain evidence="1 2">DSM 45582</strain>
    </source>
</reference>
<evidence type="ECO:0000313" key="1">
    <source>
        <dbReference type="EMBL" id="MBB5070540.1"/>
    </source>
</evidence>
<dbReference type="Proteomes" id="UP000580474">
    <property type="component" value="Unassembled WGS sequence"/>
</dbReference>
<evidence type="ECO:0000313" key="2">
    <source>
        <dbReference type="Proteomes" id="UP000580474"/>
    </source>
</evidence>
<evidence type="ECO:0008006" key="3">
    <source>
        <dbReference type="Google" id="ProtNLM"/>
    </source>
</evidence>
<accession>A0A840NF43</accession>
<dbReference type="AlphaFoldDB" id="A0A840NF43"/>
<dbReference type="RefSeq" id="WP_184480187.1">
    <property type="nucleotide sequence ID" value="NZ_JACHIV010000001.1"/>
</dbReference>
<comment type="caution">
    <text evidence="1">The sequence shown here is derived from an EMBL/GenBank/DDBJ whole genome shotgun (WGS) entry which is preliminary data.</text>
</comment>
<proteinExistence type="predicted"/>
<protein>
    <recommendedName>
        <fullName evidence="3">Thioesterase domain-containing protein</fullName>
    </recommendedName>
</protein>